<dbReference type="InterPro" id="IPR001119">
    <property type="entry name" value="SLH_dom"/>
</dbReference>
<evidence type="ECO:0000313" key="3">
    <source>
        <dbReference type="Proteomes" id="UP000250080"/>
    </source>
</evidence>
<evidence type="ECO:0000256" key="1">
    <source>
        <dbReference type="SAM" id="SignalP"/>
    </source>
</evidence>
<protein>
    <submittedName>
        <fullName evidence="2">Surface layer protein A (S-layer protein A)</fullName>
    </submittedName>
</protein>
<keyword evidence="1" id="KW-0732">Signal</keyword>
<dbReference type="EMBL" id="LT618793">
    <property type="protein sequence ID" value="SCQ75581.1"/>
    <property type="molecule type" value="Genomic_DNA"/>
</dbReference>
<dbReference type="InterPro" id="IPR013783">
    <property type="entry name" value="Ig-like_fold"/>
</dbReference>
<gene>
    <name evidence="2" type="ORF">PFR_JS23_458</name>
</gene>
<dbReference type="Gene3D" id="2.60.40.10">
    <property type="entry name" value="Immunoglobulins"/>
    <property type="match status" value="1"/>
</dbReference>
<organism evidence="2 3">
    <name type="scientific">Propionibacterium freudenreichii</name>
    <dbReference type="NCBI Taxonomy" id="1744"/>
    <lineage>
        <taxon>Bacteria</taxon>
        <taxon>Bacillati</taxon>
        <taxon>Actinomycetota</taxon>
        <taxon>Actinomycetes</taxon>
        <taxon>Propionibacteriales</taxon>
        <taxon>Propionibacteriaceae</taxon>
        <taxon>Propionibacterium</taxon>
    </lineage>
</organism>
<accession>A0A0A8R105</accession>
<reference evidence="2 3" key="1">
    <citation type="submission" date="2016-09" db="EMBL/GenBank/DDBJ databases">
        <authorList>
            <person name="Laine KS P."/>
        </authorList>
    </citation>
    <scope>NUCLEOTIDE SEQUENCE [LARGE SCALE GENOMIC DNA]</scope>
    <source>
        <strain evidence="2">PFRJS-23</strain>
    </source>
</reference>
<evidence type="ECO:0000313" key="2">
    <source>
        <dbReference type="EMBL" id="SCQ75581.1"/>
    </source>
</evidence>
<dbReference type="AlphaFoldDB" id="A0A0A8R105"/>
<dbReference type="Proteomes" id="UP000250080">
    <property type="component" value="Chromosome I"/>
</dbReference>
<dbReference type="PROSITE" id="PS51272">
    <property type="entry name" value="SLH"/>
    <property type="match status" value="3"/>
</dbReference>
<dbReference type="PANTHER" id="PTHR43308">
    <property type="entry name" value="OUTER MEMBRANE PROTEIN ALPHA-RELATED"/>
    <property type="match status" value="1"/>
</dbReference>
<dbReference type="GO" id="GO:0005975">
    <property type="term" value="P:carbohydrate metabolic process"/>
    <property type="evidence" value="ECO:0007669"/>
    <property type="project" value="UniProtKB-ARBA"/>
</dbReference>
<dbReference type="InterPro" id="IPR051465">
    <property type="entry name" value="Cell_Envelope_Struct_Comp"/>
</dbReference>
<proteinExistence type="predicted"/>
<dbReference type="Pfam" id="PF00395">
    <property type="entry name" value="SLH"/>
    <property type="match status" value="2"/>
</dbReference>
<feature type="chain" id="PRO_5015033005" evidence="1">
    <location>
        <begin position="23"/>
        <end position="559"/>
    </location>
</feature>
<name>A0A0A8R105_9ACTN</name>
<sequence length="559" mass="58474">MATGAAAAMFVTTFAGMAPANAKEVASTHEGYCTSADAPGSKSVVVDFTSVDKAKGIQTKCAVNLSGKDDVTRDVSQLLTDAGFSADTTAFPATTVQGLPAKAVDGEGWLAFTGEPGTKEWSQLKAAPASVTASVLGLVYGDNTGSGPAKGPAVDLSTWKTAAPVVVAGSLDKSVPRGSTAVGLDFSVTAQSSATSTDQPTKVEYKLDNGDEEGTWTAVPKAGVWDGTSAWTYKWSQANAASGIYTATYRVTNADGLVTTSKPTEQAVVAGPVAIAQQPTDVTAAPGGNAVFTVKTTGTGVDGAAVAYQWQSQDKVTGEWADVTGATKSSYTVRQVTEDQDGTLYRVVVTGADSQGKEASLYSSSAKLTVAEVPVATATFVDVPKGNEFFKEIEWLAGEGISTGWVLPDGTKEYRPLDSIHRDAMAAFMYRLAGSPAYTAPATSPFSDVATSNQFYKEISWLASTGITTGYGDGTFRPLDNVNRDAMAAFMYRFKGNPAYTAPATSPFNDVATSQQFYKEMAWLSDEGISTGWEDGTYRPVTPVARDAMAAFIYRLQGN</sequence>
<feature type="signal peptide" evidence="1">
    <location>
        <begin position="1"/>
        <end position="22"/>
    </location>
</feature>